<proteinExistence type="predicted"/>
<dbReference type="InterPro" id="IPR001296">
    <property type="entry name" value="Glyco_trans_1"/>
</dbReference>
<reference evidence="3 4" key="1">
    <citation type="submission" date="2017-09" db="EMBL/GenBank/DDBJ databases">
        <title>Depth-based differentiation of microbial function through sediment-hosted aquifers and enrichment of novel symbionts in the deep terrestrial subsurface.</title>
        <authorList>
            <person name="Probst A.J."/>
            <person name="Ladd B."/>
            <person name="Jarett J.K."/>
            <person name="Geller-Mcgrath D.E."/>
            <person name="Sieber C.M."/>
            <person name="Emerson J.B."/>
            <person name="Anantharaman K."/>
            <person name="Thomas B.C."/>
            <person name="Malmstrom R."/>
            <person name="Stieglmeier M."/>
            <person name="Klingl A."/>
            <person name="Woyke T."/>
            <person name="Ryan C.M."/>
            <person name="Banfield J.F."/>
        </authorList>
    </citation>
    <scope>NUCLEOTIDE SEQUENCE [LARGE SCALE GENOMIC DNA]</scope>
    <source>
        <strain evidence="3">CG22_combo_CG10-13_8_21_14_all_43_18</strain>
    </source>
</reference>
<dbReference type="PANTHER" id="PTHR45947:SF3">
    <property type="entry name" value="SULFOQUINOVOSYL TRANSFERASE SQD2"/>
    <property type="match status" value="1"/>
</dbReference>
<evidence type="ECO:0000313" key="4">
    <source>
        <dbReference type="Proteomes" id="UP000231276"/>
    </source>
</evidence>
<evidence type="ECO:0000313" key="3">
    <source>
        <dbReference type="EMBL" id="PIP86427.1"/>
    </source>
</evidence>
<sequence>MLRVLTISSDRNLFKKNSAVRRRAIQYSALSDEYYAIVFSTADLGLKLQKIARNAWIIPTNSKNRWHYVFDALKIGKKMSGIDVASSQDPFESGWVAWKLSKFFKSALQIQIHTDFGSSHFRSNLLNRLRLLIARIVLPKADIIRVVSIRAKKALKKYKIKARVVVLPIFVDINQIRNENPNFDLHKKFKNFNRIILMVSRLQKEKDVGLAIDVFKAVSEAKADVALVIVGDGSERKNLEAKVRNFGLEKKVFFEGWQSDILSYYKTADVYLSTSLYEGYGLSLVEALASGLPVVTTDVGIAGDYVLGNINALVCSPGDSECIERALKRILSDDKLREKLRAGATTISDKFFPRGEYDYLEKYRQAWIK</sequence>
<dbReference type="AlphaFoldDB" id="A0A2H0DW79"/>
<name>A0A2H0DW79_9BACT</name>
<accession>A0A2H0DW79</accession>
<dbReference type="Pfam" id="PF13439">
    <property type="entry name" value="Glyco_transf_4"/>
    <property type="match status" value="1"/>
</dbReference>
<gene>
    <name evidence="3" type="ORF">COW82_02105</name>
</gene>
<dbReference type="GO" id="GO:0016757">
    <property type="term" value="F:glycosyltransferase activity"/>
    <property type="evidence" value="ECO:0007669"/>
    <property type="project" value="InterPro"/>
</dbReference>
<protein>
    <recommendedName>
        <fullName evidence="5">Glycosyl transferase family 1 domain-containing protein</fullName>
    </recommendedName>
</protein>
<dbReference type="Pfam" id="PF00534">
    <property type="entry name" value="Glycos_transf_1"/>
    <property type="match status" value="1"/>
</dbReference>
<evidence type="ECO:0008006" key="5">
    <source>
        <dbReference type="Google" id="ProtNLM"/>
    </source>
</evidence>
<evidence type="ECO:0000259" key="2">
    <source>
        <dbReference type="Pfam" id="PF13439"/>
    </source>
</evidence>
<dbReference type="InterPro" id="IPR050194">
    <property type="entry name" value="Glycosyltransferase_grp1"/>
</dbReference>
<dbReference type="EMBL" id="PCTS01000029">
    <property type="protein sequence ID" value="PIP86427.1"/>
    <property type="molecule type" value="Genomic_DNA"/>
</dbReference>
<evidence type="ECO:0000259" key="1">
    <source>
        <dbReference type="Pfam" id="PF00534"/>
    </source>
</evidence>
<dbReference type="PANTHER" id="PTHR45947">
    <property type="entry name" value="SULFOQUINOVOSYL TRANSFERASE SQD2"/>
    <property type="match status" value="1"/>
</dbReference>
<dbReference type="Gene3D" id="3.40.50.2000">
    <property type="entry name" value="Glycogen Phosphorylase B"/>
    <property type="match status" value="2"/>
</dbReference>
<comment type="caution">
    <text evidence="3">The sequence shown here is derived from an EMBL/GenBank/DDBJ whole genome shotgun (WGS) entry which is preliminary data.</text>
</comment>
<dbReference type="InterPro" id="IPR028098">
    <property type="entry name" value="Glyco_trans_4-like_N"/>
</dbReference>
<dbReference type="SUPFAM" id="SSF53756">
    <property type="entry name" value="UDP-Glycosyltransferase/glycogen phosphorylase"/>
    <property type="match status" value="1"/>
</dbReference>
<feature type="domain" description="Glycosyl transferase family 1" evidence="1">
    <location>
        <begin position="193"/>
        <end position="344"/>
    </location>
</feature>
<organism evidence="3 4">
    <name type="scientific">Candidatus Campbellbacteria bacterium CG22_combo_CG10-13_8_21_14_all_43_18</name>
    <dbReference type="NCBI Taxonomy" id="1974530"/>
    <lineage>
        <taxon>Bacteria</taxon>
        <taxon>Candidatus Campbelliibacteriota</taxon>
    </lineage>
</organism>
<feature type="domain" description="Glycosyltransferase subfamily 4-like N-terminal" evidence="2">
    <location>
        <begin position="59"/>
        <end position="174"/>
    </location>
</feature>
<dbReference type="Proteomes" id="UP000231276">
    <property type="component" value="Unassembled WGS sequence"/>
</dbReference>